<proteinExistence type="predicted"/>
<accession>A0A919WDB5</accession>
<dbReference type="AlphaFoldDB" id="A0A919WDB5"/>
<dbReference type="Proteomes" id="UP000677082">
    <property type="component" value="Unassembled WGS sequence"/>
</dbReference>
<comment type="caution">
    <text evidence="1">The sequence shown here is derived from an EMBL/GenBank/DDBJ whole genome shotgun (WGS) entry which is preliminary data.</text>
</comment>
<organism evidence="1 2">
    <name type="scientific">Paractinoplanes toevensis</name>
    <dbReference type="NCBI Taxonomy" id="571911"/>
    <lineage>
        <taxon>Bacteria</taxon>
        <taxon>Bacillati</taxon>
        <taxon>Actinomycetota</taxon>
        <taxon>Actinomycetes</taxon>
        <taxon>Micromonosporales</taxon>
        <taxon>Micromonosporaceae</taxon>
        <taxon>Paractinoplanes</taxon>
    </lineage>
</organism>
<name>A0A919WDB5_9ACTN</name>
<keyword evidence="2" id="KW-1185">Reference proteome</keyword>
<gene>
    <name evidence="1" type="ORF">Ato02nite_099600</name>
</gene>
<reference evidence="1 2" key="1">
    <citation type="submission" date="2021-03" db="EMBL/GenBank/DDBJ databases">
        <title>Whole genome shotgun sequence of Actinoplanes toevensis NBRC 105298.</title>
        <authorList>
            <person name="Komaki H."/>
            <person name="Tamura T."/>
        </authorList>
    </citation>
    <scope>NUCLEOTIDE SEQUENCE [LARGE SCALE GENOMIC DNA]</scope>
    <source>
        <strain evidence="1 2">NBRC 105298</strain>
    </source>
</reference>
<sequence>MPDDLEAAVGRLYAAFMSARLGDSVGFCDHCVDPAQVEDLRVTPLRQLTPRQLGPLLFNAINTWGDVTYFTHFLPRLLELVAAGEMENWSYSVFLPGPLAQCRESATEDQRDAIADFLRAWWTAAISREDCPCLPRDVLEVIDGCGLAVEPFLDTWSTTPGETAARQLADFVTDWALGSAGSDRLTAAIDHWFRSDAPSILLRQRPEPACTLEITEAIDCLALYRASPKVSRFHPLG</sequence>
<evidence type="ECO:0000313" key="1">
    <source>
        <dbReference type="EMBL" id="GIM98167.1"/>
    </source>
</evidence>
<dbReference type="RefSeq" id="WP_213013786.1">
    <property type="nucleotide sequence ID" value="NZ_BOQN01000189.1"/>
</dbReference>
<protein>
    <submittedName>
        <fullName evidence="1">Uncharacterized protein</fullName>
    </submittedName>
</protein>
<evidence type="ECO:0000313" key="2">
    <source>
        <dbReference type="Proteomes" id="UP000677082"/>
    </source>
</evidence>
<dbReference type="EMBL" id="BOQN01000189">
    <property type="protein sequence ID" value="GIM98167.1"/>
    <property type="molecule type" value="Genomic_DNA"/>
</dbReference>